<evidence type="ECO:0000313" key="3">
    <source>
        <dbReference type="Proteomes" id="UP001141981"/>
    </source>
</evidence>
<feature type="coiled-coil region" evidence="1">
    <location>
        <begin position="39"/>
        <end position="87"/>
    </location>
</feature>
<accession>A0A9X4AAD2</accession>
<proteinExistence type="predicted"/>
<evidence type="ECO:0000313" key="2">
    <source>
        <dbReference type="EMBL" id="MDB6257993.1"/>
    </source>
</evidence>
<dbReference type="Gene3D" id="1.20.5.340">
    <property type="match status" value="1"/>
</dbReference>
<sequence>MVNIFEVEANASQDANYREHLNRNWQNGNTEFDKIENWLNALETTFSNFQTQINDLQQQISDLNLIVKTANNRINELAVDVDKLNKAVFYAEYINDTENVADDTSISTSEDINETNVIDDDNGLIIEEDKHKSLPGEVND</sequence>
<reference evidence="2" key="1">
    <citation type="journal article" date="2022" name="Microorganisms">
        <title>Antibiotic Susceptibility, Resistance Gene Determinants and Corresponding Genomic Regions in Lactobacillus amylovorus Isolates Derived from Wild Boars and Domestic Pigs.</title>
        <authorList>
            <person name="Moravkova M."/>
            <person name="Kostovova I."/>
            <person name="Kavanova K."/>
            <person name="Pechar R."/>
            <person name="Stanek S."/>
            <person name="Brychta A."/>
            <person name="Zeman M."/>
            <person name="Kubasova T."/>
        </authorList>
    </citation>
    <scope>NUCLEOTIDE SEQUENCE</scope>
    <source>
        <strain evidence="2">M490A</strain>
    </source>
</reference>
<dbReference type="RefSeq" id="WP_271880730.1">
    <property type="nucleotide sequence ID" value="NZ_JAOTGY010000007.1"/>
</dbReference>
<reference evidence="2" key="2">
    <citation type="submission" date="2022-10" db="EMBL/GenBank/DDBJ databases">
        <authorList>
            <person name="Kostovova I."/>
            <person name="Moravkova M."/>
            <person name="Pechar R."/>
        </authorList>
    </citation>
    <scope>NUCLEOTIDE SEQUENCE</scope>
    <source>
        <strain evidence="2">M490A</strain>
    </source>
</reference>
<name>A0A9X4AAD2_LACAM</name>
<protein>
    <submittedName>
        <fullName evidence="2">Uncharacterized protein</fullName>
    </submittedName>
</protein>
<evidence type="ECO:0000256" key="1">
    <source>
        <dbReference type="SAM" id="Coils"/>
    </source>
</evidence>
<dbReference type="EMBL" id="JAOTGY010000007">
    <property type="protein sequence ID" value="MDB6257993.1"/>
    <property type="molecule type" value="Genomic_DNA"/>
</dbReference>
<organism evidence="2 3">
    <name type="scientific">Lactobacillus amylovorus</name>
    <dbReference type="NCBI Taxonomy" id="1604"/>
    <lineage>
        <taxon>Bacteria</taxon>
        <taxon>Bacillati</taxon>
        <taxon>Bacillota</taxon>
        <taxon>Bacilli</taxon>
        <taxon>Lactobacillales</taxon>
        <taxon>Lactobacillaceae</taxon>
        <taxon>Lactobacillus</taxon>
    </lineage>
</organism>
<dbReference type="AlphaFoldDB" id="A0A9X4AAD2"/>
<dbReference type="Proteomes" id="UP001141981">
    <property type="component" value="Unassembled WGS sequence"/>
</dbReference>
<comment type="caution">
    <text evidence="2">The sequence shown here is derived from an EMBL/GenBank/DDBJ whole genome shotgun (WGS) entry which is preliminary data.</text>
</comment>
<keyword evidence="1" id="KW-0175">Coiled coil</keyword>
<gene>
    <name evidence="2" type="ORF">ODU72_04780</name>
</gene>